<keyword evidence="3" id="KW-1185">Reference proteome</keyword>
<reference evidence="2" key="1">
    <citation type="submission" date="2017-08" db="EMBL/GenBank/DDBJ databases">
        <authorList>
            <person name="Polle J.E."/>
            <person name="Barry K."/>
            <person name="Cushman J."/>
            <person name="Schmutz J."/>
            <person name="Tran D."/>
            <person name="Hathwaick L.T."/>
            <person name="Yim W.C."/>
            <person name="Jenkins J."/>
            <person name="Mckie-Krisberg Z.M."/>
            <person name="Prochnik S."/>
            <person name="Lindquist E."/>
            <person name="Dockter R.B."/>
            <person name="Adam C."/>
            <person name="Molina H."/>
            <person name="Bunkerborg J."/>
            <person name="Jin E."/>
            <person name="Buchheim M."/>
            <person name="Magnuson J."/>
        </authorList>
    </citation>
    <scope>NUCLEOTIDE SEQUENCE</scope>
    <source>
        <strain evidence="2">CCAP 19/18</strain>
    </source>
</reference>
<feature type="region of interest" description="Disordered" evidence="1">
    <location>
        <begin position="71"/>
        <end position="90"/>
    </location>
</feature>
<accession>A0ABQ7GRG6</accession>
<comment type="caution">
    <text evidence="2">The sequence shown here is derived from an EMBL/GenBank/DDBJ whole genome shotgun (WGS) entry which is preliminary data.</text>
</comment>
<protein>
    <submittedName>
        <fullName evidence="2">Uncharacterized protein</fullName>
    </submittedName>
</protein>
<sequence>MLSVHSPHPLQFSPPDLQHSSAPSKACAPSRAQDAWCQLYSLHCSQQLAPPRWQNPHPACRHCSPPSHLLPKLPAHNPPPEQLSPSDWPHTHASSITCAPSLAQAIWWAPAEPKHSQLPAPPRWQNPLVLHRYCSPPSRLLPMHPAHNLHLEQPLPWNQPRFCAPSTACACALAPETQHDVQ</sequence>
<feature type="region of interest" description="Disordered" evidence="1">
    <location>
        <begin position="1"/>
        <end position="26"/>
    </location>
</feature>
<evidence type="ECO:0000313" key="2">
    <source>
        <dbReference type="EMBL" id="KAF5837202.1"/>
    </source>
</evidence>
<name>A0ABQ7GRG6_DUNSA</name>
<gene>
    <name evidence="2" type="ORF">DUNSADRAFT_4657</name>
</gene>
<dbReference type="EMBL" id="MU069624">
    <property type="protein sequence ID" value="KAF5837202.1"/>
    <property type="molecule type" value="Genomic_DNA"/>
</dbReference>
<evidence type="ECO:0000256" key="1">
    <source>
        <dbReference type="SAM" id="MobiDB-lite"/>
    </source>
</evidence>
<proteinExistence type="predicted"/>
<evidence type="ECO:0000313" key="3">
    <source>
        <dbReference type="Proteomes" id="UP000815325"/>
    </source>
</evidence>
<dbReference type="Proteomes" id="UP000815325">
    <property type="component" value="Unassembled WGS sequence"/>
</dbReference>
<organism evidence="2 3">
    <name type="scientific">Dunaliella salina</name>
    <name type="common">Green alga</name>
    <name type="synonym">Protococcus salinus</name>
    <dbReference type="NCBI Taxonomy" id="3046"/>
    <lineage>
        <taxon>Eukaryota</taxon>
        <taxon>Viridiplantae</taxon>
        <taxon>Chlorophyta</taxon>
        <taxon>core chlorophytes</taxon>
        <taxon>Chlorophyceae</taxon>
        <taxon>CS clade</taxon>
        <taxon>Chlamydomonadales</taxon>
        <taxon>Dunaliellaceae</taxon>
        <taxon>Dunaliella</taxon>
    </lineage>
</organism>